<accession>A0A345E4H1</accession>
<gene>
    <name evidence="2" type="ORF">DU484_11755</name>
    <name evidence="1" type="ORF">DU500_12030</name>
</gene>
<organism evidence="2 3">
    <name type="scientific">Haloplanus rubicundus</name>
    <dbReference type="NCBI Taxonomy" id="1547898"/>
    <lineage>
        <taxon>Archaea</taxon>
        <taxon>Methanobacteriati</taxon>
        <taxon>Methanobacteriota</taxon>
        <taxon>Stenosarchaea group</taxon>
        <taxon>Halobacteria</taxon>
        <taxon>Halobacteriales</taxon>
        <taxon>Haloferacaceae</taxon>
        <taxon>Haloplanus</taxon>
    </lineage>
</organism>
<accession>A0A345EE41</accession>
<dbReference type="Proteomes" id="UP000252985">
    <property type="component" value="Chromosome"/>
</dbReference>
<sequence>MVFGWSYGGTERRLAAVPGRRCRGSRTRFGDEPRTRRPDGRYDVTMSGRIELSATVFCECVGEAPTTADLTFGDDHLRLESETDSLTVAQSDVFDVRLGSSPRVATDFFTGPVLTVGFDAEDGREVLFVDGSRDSLETYAGLLYRWLLDGREVAARHPAEIGGRVTGQPFDIGTLRVTPGKVGCTGIDYSFGIDLDRIVHLSRSEGELLGDQRTMIELQYVRDGRAVSLDLSVDPPRIQHLLGRHLRQEYDKIRRAVRGLDVPKVAVRTLYELYSLRGAAAPATLFDGPSDASAAILRGLEKASLVRFGDDEVELTSRGWILVTEHVDASADGTAAHGVGD</sequence>
<reference evidence="1 4" key="2">
    <citation type="submission" date="2018-07" db="EMBL/GenBank/DDBJ databases">
        <title>Genome sequences of Haloplanus sp. CBA1113.</title>
        <authorList>
            <person name="Kim Y.B."/>
            <person name="Roh S.W."/>
        </authorList>
    </citation>
    <scope>NUCLEOTIDE SEQUENCE [LARGE SCALE GENOMIC DNA]</scope>
    <source>
        <strain evidence="1 4">CBA1113</strain>
    </source>
</reference>
<dbReference type="InterPro" id="IPR007381">
    <property type="entry name" value="CheF1/F2"/>
</dbReference>
<evidence type="ECO:0000313" key="1">
    <source>
        <dbReference type="EMBL" id="AXG07093.1"/>
    </source>
</evidence>
<name>A0A345EE41_9EURY</name>
<keyword evidence="4" id="KW-1185">Reference proteome</keyword>
<dbReference type="KEGG" id="haj:DU500_12030"/>
<reference evidence="2 3" key="1">
    <citation type="submission" date="2018-07" db="EMBL/GenBank/DDBJ databases">
        <title>Genome sequences of Haloplanus sp. CBA1112.</title>
        <authorList>
            <person name="Kim Y.B."/>
            <person name="Roh S.W."/>
        </authorList>
    </citation>
    <scope>NUCLEOTIDE SEQUENCE [LARGE SCALE GENOMIC DNA]</scope>
    <source>
        <strain evidence="2 3">CBA1112</strain>
    </source>
</reference>
<dbReference type="Pfam" id="PF04283">
    <property type="entry name" value="CheF-arch"/>
    <property type="match status" value="1"/>
</dbReference>
<evidence type="ECO:0000313" key="2">
    <source>
        <dbReference type="EMBL" id="AXG10463.1"/>
    </source>
</evidence>
<dbReference type="PANTHER" id="PTHR42201:SF1">
    <property type="entry name" value="TAXIS PROTEIN"/>
    <property type="match status" value="1"/>
</dbReference>
<evidence type="ECO:0000313" key="4">
    <source>
        <dbReference type="Proteomes" id="UP000253273"/>
    </source>
</evidence>
<protein>
    <submittedName>
        <fullName evidence="2">Uncharacterized protein</fullName>
    </submittedName>
</protein>
<evidence type="ECO:0000313" key="3">
    <source>
        <dbReference type="Proteomes" id="UP000252985"/>
    </source>
</evidence>
<dbReference type="Proteomes" id="UP000253273">
    <property type="component" value="Chromosome"/>
</dbReference>
<dbReference type="PANTHER" id="PTHR42201">
    <property type="entry name" value="TAXIS PROTEIN"/>
    <property type="match status" value="1"/>
</dbReference>
<dbReference type="EMBL" id="CP031148">
    <property type="protein sequence ID" value="AXG10463.1"/>
    <property type="molecule type" value="Genomic_DNA"/>
</dbReference>
<dbReference type="GO" id="GO:0006935">
    <property type="term" value="P:chemotaxis"/>
    <property type="evidence" value="ECO:0007669"/>
    <property type="project" value="InterPro"/>
</dbReference>
<proteinExistence type="predicted"/>
<dbReference type="KEGG" id="haq:DU484_11755"/>
<dbReference type="EMBL" id="CP031150">
    <property type="protein sequence ID" value="AXG07093.1"/>
    <property type="molecule type" value="Genomic_DNA"/>
</dbReference>
<dbReference type="AlphaFoldDB" id="A0A345EE41"/>